<evidence type="ECO:0000313" key="3">
    <source>
        <dbReference type="Proteomes" id="UP000886689"/>
    </source>
</evidence>
<protein>
    <submittedName>
        <fullName evidence="2">Competence/damage-inducible protein A</fullName>
    </submittedName>
</protein>
<dbReference type="SUPFAM" id="SSF53218">
    <property type="entry name" value="Molybdenum cofactor biosynthesis proteins"/>
    <property type="match status" value="1"/>
</dbReference>
<dbReference type="EMBL" id="JADJUC010000005">
    <property type="protein sequence ID" value="MBK8523863.1"/>
    <property type="molecule type" value="Genomic_DNA"/>
</dbReference>
<dbReference type="SMART" id="SM00852">
    <property type="entry name" value="MoCF_biosynth"/>
    <property type="match status" value="1"/>
</dbReference>
<dbReference type="InterPro" id="IPR036425">
    <property type="entry name" value="MoaB/Mog-like_dom_sf"/>
</dbReference>
<name>A0A9D7K085_9PROT</name>
<dbReference type="CDD" id="cd00885">
    <property type="entry name" value="cinA"/>
    <property type="match status" value="1"/>
</dbReference>
<reference evidence="2" key="1">
    <citation type="submission" date="2020-10" db="EMBL/GenBank/DDBJ databases">
        <title>Connecting structure to function with the recovery of over 1000 high-quality activated sludge metagenome-assembled genomes encoding full-length rRNA genes using long-read sequencing.</title>
        <authorList>
            <person name="Singleton C.M."/>
            <person name="Petriglieri F."/>
            <person name="Kristensen J.M."/>
            <person name="Kirkegaard R.H."/>
            <person name="Michaelsen T.Y."/>
            <person name="Andersen M.H."/>
            <person name="Karst S.M."/>
            <person name="Dueholm M.S."/>
            <person name="Nielsen P.H."/>
            <person name="Albertsen M."/>
        </authorList>
    </citation>
    <scope>NUCLEOTIDE SEQUENCE</scope>
    <source>
        <strain evidence="2">Hirt_18-Q3-R61-65_BATAC.395</strain>
    </source>
</reference>
<dbReference type="PANTHER" id="PTHR13939:SF0">
    <property type="entry name" value="NMN AMIDOHYDROLASE-LIKE PROTEIN YFAY"/>
    <property type="match status" value="1"/>
</dbReference>
<organism evidence="2 3">
    <name type="scientific">Candidatus Proximibacter danicus</name>
    <dbReference type="NCBI Taxonomy" id="2954365"/>
    <lineage>
        <taxon>Bacteria</taxon>
        <taxon>Pseudomonadati</taxon>
        <taxon>Pseudomonadota</taxon>
        <taxon>Betaproteobacteria</taxon>
        <taxon>Candidatus Proximibacter</taxon>
    </lineage>
</organism>
<dbReference type="Gene3D" id="3.40.980.10">
    <property type="entry name" value="MoaB/Mog-like domain"/>
    <property type="match status" value="1"/>
</dbReference>
<evidence type="ECO:0000259" key="1">
    <source>
        <dbReference type="SMART" id="SM00852"/>
    </source>
</evidence>
<dbReference type="PANTHER" id="PTHR13939">
    <property type="entry name" value="NICOTINAMIDE-NUCLEOTIDE AMIDOHYDROLASE PNCC"/>
    <property type="match status" value="1"/>
</dbReference>
<accession>A0A9D7K085</accession>
<dbReference type="Proteomes" id="UP000886689">
    <property type="component" value="Unassembled WGS sequence"/>
</dbReference>
<evidence type="ECO:0000313" key="2">
    <source>
        <dbReference type="EMBL" id="MBK8523863.1"/>
    </source>
</evidence>
<sequence length="254" mass="28515">MNFGAIIIGDEILSGKRQDKHFAKIAELLGARGLRLSWVEYLGDDRAQLADTFRRTLASGDTVFSCGGIGNTPDDHTRQAVAAALGVALALHPQGVEEARQRFGDDMTPERLQLVTFPAGVEIIPNPFNRIPGFMVRNHYFVPGFPQMAHPMIEWALESFYREQFKVPAVERAFLLTGEKAYESALLGLMERIVADYPTLRLFSLPSMQGIRTGRNSRRHLELGVEGDPALVDCAMEEIRREVEARGIDWCWRE</sequence>
<dbReference type="InterPro" id="IPR050101">
    <property type="entry name" value="CinA"/>
</dbReference>
<feature type="domain" description="MoaB/Mog" evidence="1">
    <location>
        <begin position="4"/>
        <end position="164"/>
    </location>
</feature>
<comment type="caution">
    <text evidence="2">The sequence shown here is derived from an EMBL/GenBank/DDBJ whole genome shotgun (WGS) entry which is preliminary data.</text>
</comment>
<gene>
    <name evidence="2" type="ORF">IPL58_06915</name>
</gene>
<dbReference type="InterPro" id="IPR001453">
    <property type="entry name" value="MoaB/Mog_dom"/>
</dbReference>
<dbReference type="Pfam" id="PF00994">
    <property type="entry name" value="MoCF_biosynth"/>
    <property type="match status" value="1"/>
</dbReference>
<proteinExistence type="predicted"/>
<dbReference type="AlphaFoldDB" id="A0A9D7K085"/>